<dbReference type="AlphaFoldDB" id="A0A238FPY2"/>
<sequence length="534" mass="57833">MLPNPSTPNHLSTHLLPPLDETPPIEDAWIFAFEERRMSRDSTPSSPSPIRSSSAFPASATPSSSPTRARERSRPADREGDRVNPNPFEQAVIIDDDEQDWMNQEVSIKEVVPASNLPDIPSFVYHSDPFETAEAEVEVDKEAELERSRPVSSFASSSSSPLTRLAPIATPPRKPSTRRGTLVPLLNVDTCTPARDRPYSAPPTNNRLPFRSSSTTSIPNSAAPFSAIPGPLPKELWAKGSSFSTLSKSSAYLGGKAQDAQRWIVRAAAKGVRGIKSATGSSAKVSKTSLGEEDEGTAELKRKQREREREMEKEEWRVLSVGLQERKIRGRSGSRLVKGRRGVRAKREEQMRRKRMCVWLGVVAGVLVFVLVGVVGLIMHLRMEREHQKGNGINPFDNGDSNATGGGGGGGADGGSVVPSPINHTSPTIVPVLTNSTNLNNPPDPKANPSPTSHIPPCPPWKTPERQGLEPPSTREPGPPSRNLGSASVAETSSNPSFDDLHHDMGSRTSKWVLVQQSDGSFSRSRSSISRAGS</sequence>
<dbReference type="OrthoDB" id="10490185at2759"/>
<protein>
    <submittedName>
        <fullName evidence="3">BQ2448_7183 protein</fullName>
    </submittedName>
</protein>
<dbReference type="Proteomes" id="UP000198372">
    <property type="component" value="Unassembled WGS sequence"/>
</dbReference>
<feature type="compositionally biased region" description="Polar residues" evidence="1">
    <location>
        <begin position="202"/>
        <end position="217"/>
    </location>
</feature>
<proteinExistence type="predicted"/>
<keyword evidence="2" id="KW-1133">Transmembrane helix</keyword>
<feature type="compositionally biased region" description="Basic and acidic residues" evidence="1">
    <location>
        <begin position="298"/>
        <end position="308"/>
    </location>
</feature>
<feature type="transmembrane region" description="Helical" evidence="2">
    <location>
        <begin position="358"/>
        <end position="379"/>
    </location>
</feature>
<name>A0A238FPY2_9BASI</name>
<accession>A0A238FPY2</accession>
<feature type="compositionally biased region" description="Gly residues" evidence="1">
    <location>
        <begin position="404"/>
        <end position="414"/>
    </location>
</feature>
<feature type="compositionally biased region" description="Low complexity" evidence="1">
    <location>
        <begin position="41"/>
        <end position="67"/>
    </location>
</feature>
<feature type="compositionally biased region" description="Low complexity" evidence="1">
    <location>
        <begin position="150"/>
        <end position="160"/>
    </location>
</feature>
<evidence type="ECO:0000256" key="1">
    <source>
        <dbReference type="SAM" id="MobiDB-lite"/>
    </source>
</evidence>
<keyword evidence="4" id="KW-1185">Reference proteome</keyword>
<feature type="compositionally biased region" description="Pro residues" evidence="1">
    <location>
        <begin position="442"/>
        <end position="462"/>
    </location>
</feature>
<evidence type="ECO:0000313" key="4">
    <source>
        <dbReference type="Proteomes" id="UP000198372"/>
    </source>
</evidence>
<feature type="compositionally biased region" description="Basic and acidic residues" evidence="1">
    <location>
        <begin position="139"/>
        <end position="149"/>
    </location>
</feature>
<feature type="compositionally biased region" description="Polar residues" evidence="1">
    <location>
        <begin position="483"/>
        <end position="497"/>
    </location>
</feature>
<dbReference type="EMBL" id="FMSP01000017">
    <property type="protein sequence ID" value="SCV73258.1"/>
    <property type="molecule type" value="Genomic_DNA"/>
</dbReference>
<feature type="region of interest" description="Disordered" evidence="1">
    <location>
        <begin position="278"/>
        <end position="308"/>
    </location>
</feature>
<evidence type="ECO:0000256" key="2">
    <source>
        <dbReference type="SAM" id="Phobius"/>
    </source>
</evidence>
<feature type="region of interest" description="Disordered" evidence="1">
    <location>
        <begin position="390"/>
        <end position="504"/>
    </location>
</feature>
<feature type="region of interest" description="Disordered" evidence="1">
    <location>
        <begin position="1"/>
        <end position="23"/>
    </location>
</feature>
<feature type="region of interest" description="Disordered" evidence="1">
    <location>
        <begin position="139"/>
        <end position="217"/>
    </location>
</feature>
<feature type="compositionally biased region" description="Polar residues" evidence="1">
    <location>
        <begin position="422"/>
        <end position="441"/>
    </location>
</feature>
<evidence type="ECO:0000313" key="3">
    <source>
        <dbReference type="EMBL" id="SCV73258.1"/>
    </source>
</evidence>
<reference evidence="4" key="1">
    <citation type="submission" date="2016-09" db="EMBL/GenBank/DDBJ databases">
        <authorList>
            <person name="Jeantristanb JTB J.-T."/>
            <person name="Ricardo R."/>
        </authorList>
    </citation>
    <scope>NUCLEOTIDE SEQUENCE [LARGE SCALE GENOMIC DNA]</scope>
</reference>
<keyword evidence="2" id="KW-0472">Membrane</keyword>
<keyword evidence="2" id="KW-0812">Transmembrane</keyword>
<feature type="compositionally biased region" description="Polar residues" evidence="1">
    <location>
        <begin position="278"/>
        <end position="289"/>
    </location>
</feature>
<gene>
    <name evidence="3" type="ORF">BQ2448_7183</name>
</gene>
<organism evidence="3 4">
    <name type="scientific">Microbotryum intermedium</name>
    <dbReference type="NCBI Taxonomy" id="269621"/>
    <lineage>
        <taxon>Eukaryota</taxon>
        <taxon>Fungi</taxon>
        <taxon>Dikarya</taxon>
        <taxon>Basidiomycota</taxon>
        <taxon>Pucciniomycotina</taxon>
        <taxon>Microbotryomycetes</taxon>
        <taxon>Microbotryales</taxon>
        <taxon>Microbotryaceae</taxon>
        <taxon>Microbotryum</taxon>
    </lineage>
</organism>
<feature type="compositionally biased region" description="Basic and acidic residues" evidence="1">
    <location>
        <begin position="68"/>
        <end position="82"/>
    </location>
</feature>
<feature type="region of interest" description="Disordered" evidence="1">
    <location>
        <begin position="37"/>
        <end position="98"/>
    </location>
</feature>